<evidence type="ECO:0000259" key="4">
    <source>
        <dbReference type="PROSITE" id="PS50119"/>
    </source>
</evidence>
<reference evidence="5 6" key="1">
    <citation type="submission" date="2016-11" db="EMBL/GenBank/DDBJ databases">
        <title>The macronuclear genome of Stentor coeruleus: a giant cell with tiny introns.</title>
        <authorList>
            <person name="Slabodnick M."/>
            <person name="Ruby J.G."/>
            <person name="Reiff S.B."/>
            <person name="Swart E.C."/>
            <person name="Gosai S."/>
            <person name="Prabakaran S."/>
            <person name="Witkowska E."/>
            <person name="Larue G.E."/>
            <person name="Fisher S."/>
            <person name="Freeman R.M."/>
            <person name="Gunawardena J."/>
            <person name="Chu W."/>
            <person name="Stover N.A."/>
            <person name="Gregory B.D."/>
            <person name="Nowacki M."/>
            <person name="Derisi J."/>
            <person name="Roy S.W."/>
            <person name="Marshall W.F."/>
            <person name="Sood P."/>
        </authorList>
    </citation>
    <scope>NUCLEOTIDE SEQUENCE [LARGE SCALE GENOMIC DNA]</scope>
    <source>
        <strain evidence="5">WM001</strain>
    </source>
</reference>
<dbReference type="SUPFAM" id="SSF117281">
    <property type="entry name" value="Kelch motif"/>
    <property type="match status" value="1"/>
</dbReference>
<dbReference type="InterPro" id="IPR051746">
    <property type="entry name" value="Kelch_domain_containing_8"/>
</dbReference>
<evidence type="ECO:0000313" key="6">
    <source>
        <dbReference type="Proteomes" id="UP000187209"/>
    </source>
</evidence>
<dbReference type="Gene3D" id="3.30.160.60">
    <property type="entry name" value="Classic Zinc Finger"/>
    <property type="match status" value="1"/>
</dbReference>
<dbReference type="EMBL" id="MPUH01000787">
    <property type="protein sequence ID" value="OMJ73918.1"/>
    <property type="molecule type" value="Genomic_DNA"/>
</dbReference>
<organism evidence="5 6">
    <name type="scientific">Stentor coeruleus</name>
    <dbReference type="NCBI Taxonomy" id="5963"/>
    <lineage>
        <taxon>Eukaryota</taxon>
        <taxon>Sar</taxon>
        <taxon>Alveolata</taxon>
        <taxon>Ciliophora</taxon>
        <taxon>Postciliodesmatophora</taxon>
        <taxon>Heterotrichea</taxon>
        <taxon>Heterotrichida</taxon>
        <taxon>Stentoridae</taxon>
        <taxon>Stentor</taxon>
    </lineage>
</organism>
<evidence type="ECO:0000256" key="2">
    <source>
        <dbReference type="ARBA" id="ARBA00022737"/>
    </source>
</evidence>
<dbReference type="InterPro" id="IPR006652">
    <property type="entry name" value="Kelch_1"/>
</dbReference>
<keyword evidence="1" id="KW-0880">Kelch repeat</keyword>
<keyword evidence="6" id="KW-1185">Reference proteome</keyword>
<evidence type="ECO:0000256" key="1">
    <source>
        <dbReference type="ARBA" id="ARBA00022441"/>
    </source>
</evidence>
<dbReference type="Pfam" id="PF00643">
    <property type="entry name" value="zf-B_box"/>
    <property type="match status" value="1"/>
</dbReference>
<comment type="caution">
    <text evidence="5">The sequence shown here is derived from an EMBL/GenBank/DDBJ whole genome shotgun (WGS) entry which is preliminary data.</text>
</comment>
<evidence type="ECO:0000256" key="3">
    <source>
        <dbReference type="PROSITE-ProRule" id="PRU00024"/>
    </source>
</evidence>
<proteinExistence type="predicted"/>
<dbReference type="SMART" id="SM00336">
    <property type="entry name" value="BBOX"/>
    <property type="match status" value="1"/>
</dbReference>
<keyword evidence="3" id="KW-0479">Metal-binding</keyword>
<protein>
    <recommendedName>
        <fullName evidence="4">B box-type domain-containing protein</fullName>
    </recommendedName>
</protein>
<keyword evidence="3" id="KW-0863">Zinc-finger</keyword>
<dbReference type="Proteomes" id="UP000187209">
    <property type="component" value="Unassembled WGS sequence"/>
</dbReference>
<gene>
    <name evidence="5" type="ORF">SteCoe_27300</name>
</gene>
<evidence type="ECO:0000313" key="5">
    <source>
        <dbReference type="EMBL" id="OMJ73918.1"/>
    </source>
</evidence>
<name>A0A1R2BAW2_9CILI</name>
<dbReference type="PROSITE" id="PS50119">
    <property type="entry name" value="ZF_BBOX"/>
    <property type="match status" value="1"/>
</dbReference>
<dbReference type="GO" id="GO:0008270">
    <property type="term" value="F:zinc ion binding"/>
    <property type="evidence" value="ECO:0007669"/>
    <property type="project" value="UniProtKB-KW"/>
</dbReference>
<dbReference type="OrthoDB" id="283842at2759"/>
<keyword evidence="3" id="KW-0862">Zinc</keyword>
<dbReference type="PANTHER" id="PTHR46260">
    <property type="entry name" value="RING-TYPE DOMAIN-CONTAINING PROTEIN"/>
    <property type="match status" value="1"/>
</dbReference>
<dbReference type="InterPro" id="IPR015915">
    <property type="entry name" value="Kelch-typ_b-propeller"/>
</dbReference>
<dbReference type="AlphaFoldDB" id="A0A1R2BAW2"/>
<sequence length="439" mass="50683">MSNENFALDPRECYFTGSIPSNLAIESGSCLKHNKSFKLYCEKCSALLCSACVLQHNYHRISIISEKISQISKHFEDFEQCILISLRIKLKNYLENFYADFLNEFKRLQALNVKEFITQSQSSLEFYYTKFKEVDTDYQWIPLDCCRDVYKLGRSQVNESAYSQFLHYIEWKENILHVIDLNNIKSSTYTLPNNFLAPLYYRSILLPFKRIFICGGRMISAEPGLKKSYILQIANELKIQNLPDMKTGRSNHLVLYCNDTVYVIGGLDSSNTYTNSCEKYSLQTNTWTSICDLLKKKDALSGCSNPKENCLYTFGGRNIDLFIDIEKYIISDDCWERLPVTLPFETCLNGACFMQNEKKVLIFAGQNMAADPLAVSCIVDLNNNTTEKMPEIPDKGGCIVDHPALFNEKIYCLVFKGFPSRKLFAWDIRANRWQVIMDF</sequence>
<dbReference type="InterPro" id="IPR000315">
    <property type="entry name" value="Znf_B-box"/>
</dbReference>
<dbReference type="SUPFAM" id="SSF57845">
    <property type="entry name" value="B-box zinc-binding domain"/>
    <property type="match status" value="1"/>
</dbReference>
<dbReference type="PANTHER" id="PTHR46260:SF3">
    <property type="entry name" value="RING-TYPE DOMAIN-CONTAINING PROTEIN"/>
    <property type="match status" value="1"/>
</dbReference>
<dbReference type="SMART" id="SM00612">
    <property type="entry name" value="Kelch"/>
    <property type="match status" value="3"/>
</dbReference>
<accession>A0A1R2BAW2</accession>
<feature type="domain" description="B box-type" evidence="4">
    <location>
        <begin position="25"/>
        <end position="64"/>
    </location>
</feature>
<keyword evidence="2" id="KW-0677">Repeat</keyword>
<dbReference type="Pfam" id="PF01344">
    <property type="entry name" value="Kelch_1"/>
    <property type="match status" value="1"/>
</dbReference>
<dbReference type="Gene3D" id="2.120.10.80">
    <property type="entry name" value="Kelch-type beta propeller"/>
    <property type="match status" value="1"/>
</dbReference>